<evidence type="ECO:0000256" key="1">
    <source>
        <dbReference type="ARBA" id="ARBA00004442"/>
    </source>
</evidence>
<dbReference type="InterPro" id="IPR036942">
    <property type="entry name" value="Beta-barrel_TonB_sf"/>
</dbReference>
<keyword evidence="3" id="KW-0998">Cell outer membrane</keyword>
<organism evidence="5 6">
    <name type="scientific">Kingella pumchi</name>
    <dbReference type="NCBI Taxonomy" id="2779506"/>
    <lineage>
        <taxon>Bacteria</taxon>
        <taxon>Pseudomonadati</taxon>
        <taxon>Pseudomonadota</taxon>
        <taxon>Betaproteobacteria</taxon>
        <taxon>Neisseriales</taxon>
        <taxon>Neisseriaceae</taxon>
        <taxon>Kingella</taxon>
    </lineage>
</organism>
<evidence type="ECO:0000256" key="4">
    <source>
        <dbReference type="SAM" id="SignalP"/>
    </source>
</evidence>
<evidence type="ECO:0000256" key="3">
    <source>
        <dbReference type="ARBA" id="ARBA00023237"/>
    </source>
</evidence>
<accession>A0ABS9NJN0</accession>
<keyword evidence="2" id="KW-0472">Membrane</keyword>
<evidence type="ECO:0008006" key="7">
    <source>
        <dbReference type="Google" id="ProtNLM"/>
    </source>
</evidence>
<evidence type="ECO:0000256" key="2">
    <source>
        <dbReference type="ARBA" id="ARBA00023136"/>
    </source>
</evidence>
<dbReference type="Proteomes" id="UP001298424">
    <property type="component" value="Unassembled WGS sequence"/>
</dbReference>
<proteinExistence type="predicted"/>
<comment type="caution">
    <text evidence="5">The sequence shown here is derived from an EMBL/GenBank/DDBJ whole genome shotgun (WGS) entry which is preliminary data.</text>
</comment>
<dbReference type="EMBL" id="JAKOOW010000001">
    <property type="protein sequence ID" value="MCG6502980.1"/>
    <property type="molecule type" value="Genomic_DNA"/>
</dbReference>
<protein>
    <recommendedName>
        <fullName evidence="7">TonB-dependent receptor</fullName>
    </recommendedName>
</protein>
<reference evidence="5 6" key="1">
    <citation type="submission" date="2022-02" db="EMBL/GenBank/DDBJ databases">
        <title>Genome sequence data of Kingella unionensis sp. nov. strain CICC 24913 (CCUG 75125).</title>
        <authorList>
            <person name="Xiao M."/>
        </authorList>
    </citation>
    <scope>NUCLEOTIDE SEQUENCE [LARGE SCALE GENOMIC DNA]</scope>
    <source>
        <strain evidence="5 6">CICC 24913</strain>
    </source>
</reference>
<evidence type="ECO:0000313" key="6">
    <source>
        <dbReference type="Proteomes" id="UP001298424"/>
    </source>
</evidence>
<evidence type="ECO:0000313" key="5">
    <source>
        <dbReference type="EMBL" id="MCG6502980.1"/>
    </source>
</evidence>
<dbReference type="Gene3D" id="2.40.170.20">
    <property type="entry name" value="TonB-dependent receptor, beta-barrel domain"/>
    <property type="match status" value="1"/>
</dbReference>
<keyword evidence="4" id="KW-0732">Signal</keyword>
<name>A0ABS9NJN0_9NEIS</name>
<feature type="signal peptide" evidence="4">
    <location>
        <begin position="1"/>
        <end position="19"/>
    </location>
</feature>
<gene>
    <name evidence="5" type="ORF">MB824_00465</name>
</gene>
<feature type="chain" id="PRO_5045955594" description="TonB-dependent receptor" evidence="4">
    <location>
        <begin position="20"/>
        <end position="867"/>
    </location>
</feature>
<sequence length="867" mass="98896">MKLKIMAAMLMLAGQQLWAADDAESEKDKATTLQEIRVEGRSMRLGAYIVKADEIERRPLRNGTISDLLLNHGAAQFSGAARQATRAGEIAPEPVSFHGEPYYNNALVLDGLSNNDIMNPGYSNGGFRTPEKDFDTAPTTLYIAPGAPEMFQVDTSLLKKLTVYDANAPAKYSRFTGGVIDAELKDPDIKKAGGSVSWRTTRSSWMHFHLSGDQSEEEFESADAGNDMQPKFVKHSYNLSLNQPLGGRGAVLLAYSRKESKIPKYHRYLERWQNGRRSAETWMVKGLYRPHEKHALSATLMYSPHESVFYRNNTKDGRYVSSGGGWRFKLGSKLETSWADIESVLAYTRSRNRIGYDFGADSYQWLGSAYVPGSSLDWCSQTDRRGCARAYQGGFGTLQSANSTWTLKQDYRLRNLNWGASRHRISFGWNIDIARVRSERPQASRYMYAYFNTARNGYPANITNVSPNCRDCIPGEQYQTHMSYFPAFSSKARADSYTLYLSDSIDWKRLTLDAGLNIGYDSVLKNLNIAPRLAFDYDALGNKRLYLFGGLNRYYGGNILAYELRAGIPKNEAYQRINDPKNGESGWTFDKYMNNSQSWKPGSLDTPYSDEANLGLRRRFAGQMLTFHWTHRKSRDQFTPERHADGSHTVVNGGSGNSNLYSFDIHNENPLRLGMLRIGYRAGARYHRYRTDYNGNYEEAQVADLTNNRTPYYLLEGKRYESIAEMPPFNFNTPWTAFLELKTDIPKWHFKWTHIFSYRPGFKNYQRYSVSQCRLSSQPQACGDWDGAVYDYRLNEYRQALMLDWKLQWDIPIKRSRLELSLDVLNVFDKKVSSANSGSNFVAGTARQSPSGYETGRQFWLGAAYRW</sequence>
<keyword evidence="6" id="KW-1185">Reference proteome</keyword>
<dbReference type="RefSeq" id="WP_238744877.1">
    <property type="nucleotide sequence ID" value="NZ_JAKOOW010000001.1"/>
</dbReference>
<comment type="subcellular location">
    <subcellularLocation>
        <location evidence="1">Cell outer membrane</location>
    </subcellularLocation>
</comment>
<dbReference type="SUPFAM" id="SSF56935">
    <property type="entry name" value="Porins"/>
    <property type="match status" value="1"/>
</dbReference>